<feature type="chain" id="PRO_5001828823" evidence="7">
    <location>
        <begin position="26"/>
        <end position="451"/>
    </location>
</feature>
<evidence type="ECO:0000256" key="6">
    <source>
        <dbReference type="ARBA" id="ARBA00023180"/>
    </source>
</evidence>
<keyword evidence="6" id="KW-0325">Glycoprotein</keyword>
<keyword evidence="4" id="KW-1133">Transmembrane helix</keyword>
<dbReference type="OrthoDB" id="411524at2759"/>
<comment type="subcellular location">
    <subcellularLocation>
        <location evidence="1">Membrane</location>
        <topology evidence="1">Single-pass type II membrane protein</topology>
    </subcellularLocation>
</comment>
<evidence type="ECO:0000256" key="3">
    <source>
        <dbReference type="ARBA" id="ARBA00022968"/>
    </source>
</evidence>
<dbReference type="EMBL" id="KL662107">
    <property type="protein sequence ID" value="KFM24511.1"/>
    <property type="molecule type" value="Genomic_DNA"/>
</dbReference>
<dbReference type="RefSeq" id="XP_011397399.1">
    <property type="nucleotide sequence ID" value="XM_011399097.1"/>
</dbReference>
<evidence type="ECO:0000256" key="5">
    <source>
        <dbReference type="ARBA" id="ARBA00023136"/>
    </source>
</evidence>
<dbReference type="Proteomes" id="UP000028924">
    <property type="component" value="Unassembled WGS sequence"/>
</dbReference>
<evidence type="ECO:0000256" key="4">
    <source>
        <dbReference type="ARBA" id="ARBA00022989"/>
    </source>
</evidence>
<dbReference type="eggNOG" id="KOG3765">
    <property type="taxonomic scope" value="Eukaryota"/>
</dbReference>
<keyword evidence="2" id="KW-0812">Transmembrane</keyword>
<proteinExistence type="predicted"/>
<evidence type="ECO:0000256" key="7">
    <source>
        <dbReference type="SAM" id="SignalP"/>
    </source>
</evidence>
<keyword evidence="7" id="KW-0732">Signal</keyword>
<dbReference type="GeneID" id="23614620"/>
<dbReference type="AlphaFoldDB" id="A0A087SFK7"/>
<accession>A0A087SFK7</accession>
<dbReference type="GO" id="GO:0016020">
    <property type="term" value="C:membrane"/>
    <property type="evidence" value="ECO:0007669"/>
    <property type="project" value="UniProtKB-SubCell"/>
</dbReference>
<gene>
    <name evidence="8" type="ORF">F751_3229</name>
</gene>
<dbReference type="InterPro" id="IPR051292">
    <property type="entry name" value="Xyl/GlcA_transferase"/>
</dbReference>
<protein>
    <submittedName>
        <fullName evidence="8">Glycosyltransferase-like protein LARGE2</fullName>
    </submittedName>
</protein>
<feature type="signal peptide" evidence="7">
    <location>
        <begin position="1"/>
        <end position="25"/>
    </location>
</feature>
<keyword evidence="3" id="KW-0735">Signal-anchor</keyword>
<name>A0A087SFK7_AUXPR</name>
<evidence type="ECO:0000256" key="1">
    <source>
        <dbReference type="ARBA" id="ARBA00004606"/>
    </source>
</evidence>
<organism evidence="8 9">
    <name type="scientific">Auxenochlorella protothecoides</name>
    <name type="common">Green microalga</name>
    <name type="synonym">Chlorella protothecoides</name>
    <dbReference type="NCBI Taxonomy" id="3075"/>
    <lineage>
        <taxon>Eukaryota</taxon>
        <taxon>Viridiplantae</taxon>
        <taxon>Chlorophyta</taxon>
        <taxon>core chlorophytes</taxon>
        <taxon>Trebouxiophyceae</taxon>
        <taxon>Chlorellales</taxon>
        <taxon>Chlorellaceae</taxon>
        <taxon>Auxenochlorella</taxon>
    </lineage>
</organism>
<dbReference type="Pfam" id="PF13896">
    <property type="entry name" value="Glyco_transf_49"/>
    <property type="match status" value="1"/>
</dbReference>
<evidence type="ECO:0000256" key="2">
    <source>
        <dbReference type="ARBA" id="ARBA00022692"/>
    </source>
</evidence>
<dbReference type="PANTHER" id="PTHR12270">
    <property type="entry name" value="GLYCOSYLTRANSFERASE-RELATED"/>
    <property type="match status" value="1"/>
</dbReference>
<dbReference type="GO" id="GO:0015020">
    <property type="term" value="F:glucuronosyltransferase activity"/>
    <property type="evidence" value="ECO:0007669"/>
    <property type="project" value="TreeGrafter"/>
</dbReference>
<dbReference type="GO" id="GO:0042285">
    <property type="term" value="F:xylosyltransferase activity"/>
    <property type="evidence" value="ECO:0007669"/>
    <property type="project" value="TreeGrafter"/>
</dbReference>
<keyword evidence="8" id="KW-0808">Transferase</keyword>
<evidence type="ECO:0000313" key="9">
    <source>
        <dbReference type="Proteomes" id="UP000028924"/>
    </source>
</evidence>
<evidence type="ECO:0000313" key="8">
    <source>
        <dbReference type="EMBL" id="KFM24511.1"/>
    </source>
</evidence>
<sequence>MRRRTAPSLGACILLLSAVCRVVDGVSNSAHLGPTLASSLDDDAFLGFLGEVGECADSPVPNLVFTGGKNKTETRLPSLTVEGVWRSSMNHSLDDITLCTNTGIERSYMLEGQCTSWGGPVVAILYLSLELFDTNNALHIEQARAQAADLHARMEEAGGCALDLVLVGDAVPANESWAYPYNSLRNQAIARARTRLVLLLDVDFLVSTGARERLLARDAWVWALDATYARRQAIVLPAFQTTLNLSLAEGTAVAHDSAAAGSKAYMKAEMAAGRITRFAPFFLKGHNATDYNRWFRSSTPYPITYQRGYEPFILVSRLHVPWFDERFRGYGWDKVGTLPGPPPPPPRCPSAPPTISHMHAMVATGFQLVADPSIYVVHRPHIPSAGYNHTFTGPAYTKSHRATAAMEKLSVIGMELIQDVKAGVYPEHGVTALAACRPLERWLQNPVVAWW</sequence>
<dbReference type="KEGG" id="apro:F751_3229"/>
<keyword evidence="5" id="KW-0472">Membrane</keyword>
<dbReference type="GO" id="GO:0035269">
    <property type="term" value="P:protein O-linked glycosylation via mannose"/>
    <property type="evidence" value="ECO:0007669"/>
    <property type="project" value="TreeGrafter"/>
</dbReference>
<dbReference type="PANTHER" id="PTHR12270:SF52">
    <property type="entry name" value="GLYCOSYLTRANSFERASE-LIKE PROTEIN GNT13-RELATED"/>
    <property type="match status" value="1"/>
</dbReference>
<reference evidence="8 9" key="1">
    <citation type="journal article" date="2014" name="BMC Genomics">
        <title>Oil accumulation mechanisms of the oleaginous microalga Chlorella protothecoides revealed through its genome, transcriptomes, and proteomes.</title>
        <authorList>
            <person name="Gao C."/>
            <person name="Wang Y."/>
            <person name="Shen Y."/>
            <person name="Yan D."/>
            <person name="He X."/>
            <person name="Dai J."/>
            <person name="Wu Q."/>
        </authorList>
    </citation>
    <scope>NUCLEOTIDE SEQUENCE [LARGE SCALE GENOMIC DNA]</scope>
    <source>
        <strain evidence="8 9">0710</strain>
    </source>
</reference>
<keyword evidence="9" id="KW-1185">Reference proteome</keyword>